<organism evidence="3 4">
    <name type="scientific">Penicillium crustosum</name>
    <name type="common">Blue mold fungus</name>
    <dbReference type="NCBI Taxonomy" id="36656"/>
    <lineage>
        <taxon>Eukaryota</taxon>
        <taxon>Fungi</taxon>
        <taxon>Dikarya</taxon>
        <taxon>Ascomycota</taxon>
        <taxon>Pezizomycotina</taxon>
        <taxon>Eurotiomycetes</taxon>
        <taxon>Eurotiomycetidae</taxon>
        <taxon>Eurotiales</taxon>
        <taxon>Aspergillaceae</taxon>
        <taxon>Penicillium</taxon>
    </lineage>
</organism>
<proteinExistence type="predicted"/>
<keyword evidence="2" id="KW-0812">Transmembrane</keyword>
<feature type="region of interest" description="Disordered" evidence="1">
    <location>
        <begin position="238"/>
        <end position="272"/>
    </location>
</feature>
<dbReference type="EMBL" id="JAAOZQ010000067">
    <property type="protein sequence ID" value="KAF7521045.1"/>
    <property type="molecule type" value="Genomic_DNA"/>
</dbReference>
<dbReference type="Proteomes" id="UP000701341">
    <property type="component" value="Unassembled WGS sequence"/>
</dbReference>
<sequence>MVVWEALYIADAEVTRYYLIDLMLWDFFRVMGICLTFCVFWNLIHNFLAHIRGSDKPHVAVSIVHYIFIVIIVVVSLAEWGLCVASYVRSATSRYDDTLQFTWTHLSGASEVIYWVFSMEIVAWMIFAANKAGNDIFVSKMPTMAIVTAAISWFAVCSVPAIIYIHYTLVLADYSQWPIYLDVVRAVLKFIFWVGTYTGILLCCSKWHMLGDEQKYSAQQYQSQYPPAQTQQPYLAQFSGGQYPPVQQQPYGVSPYVDHSAQNQSHHPVSPQ</sequence>
<feature type="transmembrane region" description="Helical" evidence="2">
    <location>
        <begin position="187"/>
        <end position="205"/>
    </location>
</feature>
<feature type="transmembrane region" description="Helical" evidence="2">
    <location>
        <begin position="144"/>
        <end position="167"/>
    </location>
</feature>
<reference evidence="3" key="1">
    <citation type="submission" date="2020-02" db="EMBL/GenBank/DDBJ databases">
        <authorList>
            <person name="Lichtner F.J."/>
        </authorList>
    </citation>
    <scope>NUCLEOTIDE SEQUENCE</scope>
    <source>
        <strain evidence="3">G10</strain>
    </source>
</reference>
<evidence type="ECO:0000256" key="1">
    <source>
        <dbReference type="SAM" id="MobiDB-lite"/>
    </source>
</evidence>
<name>A0A9P5L278_PENCR</name>
<feature type="transmembrane region" description="Helical" evidence="2">
    <location>
        <begin position="27"/>
        <end position="51"/>
    </location>
</feature>
<keyword evidence="4" id="KW-1185">Reference proteome</keyword>
<dbReference type="AlphaFoldDB" id="A0A9P5L278"/>
<keyword evidence="2" id="KW-0472">Membrane</keyword>
<feature type="compositionally biased region" description="Low complexity" evidence="1">
    <location>
        <begin position="238"/>
        <end position="257"/>
    </location>
</feature>
<accession>A0A9P5L278</accession>
<keyword evidence="2" id="KW-1133">Transmembrane helix</keyword>
<feature type="compositionally biased region" description="Polar residues" evidence="1">
    <location>
        <begin position="260"/>
        <end position="272"/>
    </location>
</feature>
<comment type="caution">
    <text evidence="3">The sequence shown here is derived from an EMBL/GenBank/DDBJ whole genome shotgun (WGS) entry which is preliminary data.</text>
</comment>
<evidence type="ECO:0000256" key="2">
    <source>
        <dbReference type="SAM" id="Phobius"/>
    </source>
</evidence>
<gene>
    <name evidence="3" type="ORF">PCG10_008615</name>
</gene>
<feature type="transmembrane region" description="Helical" evidence="2">
    <location>
        <begin position="112"/>
        <end position="132"/>
    </location>
</feature>
<protein>
    <submittedName>
        <fullName evidence="3">Uncharacterized protein</fullName>
    </submittedName>
</protein>
<evidence type="ECO:0000313" key="4">
    <source>
        <dbReference type="Proteomes" id="UP000701341"/>
    </source>
</evidence>
<feature type="transmembrane region" description="Helical" evidence="2">
    <location>
        <begin position="63"/>
        <end position="88"/>
    </location>
</feature>
<evidence type="ECO:0000313" key="3">
    <source>
        <dbReference type="EMBL" id="KAF7521045.1"/>
    </source>
</evidence>